<evidence type="ECO:0000256" key="1">
    <source>
        <dbReference type="SAM" id="MobiDB-lite"/>
    </source>
</evidence>
<accession>A0A5C6C6R4</accession>
<reference evidence="2 3" key="1">
    <citation type="journal article" date="2020" name="Antonie Van Leeuwenhoek">
        <title>Rhodopirellula heiligendammensis sp. nov., Rhodopirellula pilleata sp. nov., and Rhodopirellula solitaria sp. nov. isolated from natural or artificial marine surfaces in Northern Germany and California, USA, and emended description of the genus Rhodopirellula.</title>
        <authorList>
            <person name="Kallscheuer N."/>
            <person name="Wiegand S."/>
            <person name="Jogler M."/>
            <person name="Boedeker C."/>
            <person name="Peeters S.H."/>
            <person name="Rast P."/>
            <person name="Heuer A."/>
            <person name="Jetten M.S.M."/>
            <person name="Rohde M."/>
            <person name="Jogler C."/>
        </authorList>
    </citation>
    <scope>NUCLEOTIDE SEQUENCE [LARGE SCALE GENOMIC DNA]</scope>
    <source>
        <strain evidence="2 3">Poly21</strain>
    </source>
</reference>
<keyword evidence="3" id="KW-1185">Reference proteome</keyword>
<sequence length="349" mass="36152">MIQSTFMRRSRAAFTLLEMLLTLAMCVVLMTLVSGAISFYVREMASAEQVYRNSQVASAVLQMIEDDLRMTLTTRPIDTAPLAEVLSSASSPLSALGISSGAAGGDEDSVPEDSGLSGSGADASDEEAADAETFDASLGGSVLMSPGLIGSSNQLQIDVSHLPTLEDSVIDPAMAISNGKLLDRPSDIKTVSYFVQPAGAVGSMDPLEELATSSGMASTTTAAGPTAGGLVRRELDRAITSHASSTGGLARLTSAGEIISTEVTAIQFEYYENGNWMTYYNTDSVGFLPPAIRVTIQIGGGSAFSTGDAAAVQSVNTYTHVIYLPMSHPEDAEELTDTSTDSASGGSGV</sequence>
<gene>
    <name evidence="2" type="ORF">Poly21_19500</name>
</gene>
<feature type="compositionally biased region" description="Acidic residues" evidence="1">
    <location>
        <begin position="123"/>
        <end position="132"/>
    </location>
</feature>
<dbReference type="AlphaFoldDB" id="A0A5C6C6R4"/>
<feature type="region of interest" description="Disordered" evidence="1">
    <location>
        <begin position="99"/>
        <end position="132"/>
    </location>
</feature>
<feature type="compositionally biased region" description="Low complexity" evidence="1">
    <location>
        <begin position="337"/>
        <end position="349"/>
    </location>
</feature>
<evidence type="ECO:0000313" key="3">
    <source>
        <dbReference type="Proteomes" id="UP000319908"/>
    </source>
</evidence>
<feature type="region of interest" description="Disordered" evidence="1">
    <location>
        <begin position="329"/>
        <end position="349"/>
    </location>
</feature>
<dbReference type="EMBL" id="SJPU01000001">
    <property type="protein sequence ID" value="TWU19772.1"/>
    <property type="molecule type" value="Genomic_DNA"/>
</dbReference>
<dbReference type="Proteomes" id="UP000319908">
    <property type="component" value="Unassembled WGS sequence"/>
</dbReference>
<name>A0A5C6C6R4_9BACT</name>
<organism evidence="2 3">
    <name type="scientific">Allorhodopirellula heiligendammensis</name>
    <dbReference type="NCBI Taxonomy" id="2714739"/>
    <lineage>
        <taxon>Bacteria</taxon>
        <taxon>Pseudomonadati</taxon>
        <taxon>Planctomycetota</taxon>
        <taxon>Planctomycetia</taxon>
        <taxon>Pirellulales</taxon>
        <taxon>Pirellulaceae</taxon>
        <taxon>Allorhodopirellula</taxon>
    </lineage>
</organism>
<proteinExistence type="predicted"/>
<comment type="caution">
    <text evidence="2">The sequence shown here is derived from an EMBL/GenBank/DDBJ whole genome shotgun (WGS) entry which is preliminary data.</text>
</comment>
<feature type="compositionally biased region" description="Low complexity" evidence="1">
    <location>
        <begin position="113"/>
        <end position="122"/>
    </location>
</feature>
<evidence type="ECO:0008006" key="4">
    <source>
        <dbReference type="Google" id="ProtNLM"/>
    </source>
</evidence>
<protein>
    <recommendedName>
        <fullName evidence="4">Pseudopilin GspJ</fullName>
    </recommendedName>
</protein>
<dbReference type="RefSeq" id="WP_302118205.1">
    <property type="nucleotide sequence ID" value="NZ_SJPU01000001.1"/>
</dbReference>
<evidence type="ECO:0000313" key="2">
    <source>
        <dbReference type="EMBL" id="TWU19772.1"/>
    </source>
</evidence>